<proteinExistence type="predicted"/>
<keyword evidence="2" id="KW-1185">Reference proteome</keyword>
<gene>
    <name evidence="1" type="ORF">GC093_20410</name>
</gene>
<dbReference type="EMBL" id="WHOD01000071">
    <property type="protein sequence ID" value="NOU95574.1"/>
    <property type="molecule type" value="Genomic_DNA"/>
</dbReference>
<evidence type="ECO:0000313" key="1">
    <source>
        <dbReference type="EMBL" id="NOU95574.1"/>
    </source>
</evidence>
<organism evidence="1 2">
    <name type="scientific">Paenibacillus foliorum</name>
    <dbReference type="NCBI Taxonomy" id="2654974"/>
    <lineage>
        <taxon>Bacteria</taxon>
        <taxon>Bacillati</taxon>
        <taxon>Bacillota</taxon>
        <taxon>Bacilli</taxon>
        <taxon>Bacillales</taxon>
        <taxon>Paenibacillaceae</taxon>
        <taxon>Paenibacillus</taxon>
    </lineage>
</organism>
<comment type="caution">
    <text evidence="1">The sequence shown here is derived from an EMBL/GenBank/DDBJ whole genome shotgun (WGS) entry which is preliminary data.</text>
</comment>
<dbReference type="RefSeq" id="WP_171653794.1">
    <property type="nucleotide sequence ID" value="NZ_WHOD01000071.1"/>
</dbReference>
<evidence type="ECO:0000313" key="2">
    <source>
        <dbReference type="Proteomes" id="UP000641588"/>
    </source>
</evidence>
<accession>A0A972K0G0</accession>
<dbReference type="SUPFAM" id="SSF100985">
    <property type="entry name" value="Sporulation inhibitor Sda"/>
    <property type="match status" value="1"/>
</dbReference>
<dbReference type="Pfam" id="PF08970">
    <property type="entry name" value="Sda"/>
    <property type="match status" value="1"/>
</dbReference>
<dbReference type="InterPro" id="IPR036916">
    <property type="entry name" value="Sda_sf"/>
</dbReference>
<name>A0A972K0G0_9BACL</name>
<dbReference type="AlphaFoldDB" id="A0A972K0G0"/>
<dbReference type="InterPro" id="IPR015064">
    <property type="entry name" value="Sda"/>
</dbReference>
<dbReference type="Proteomes" id="UP000641588">
    <property type="component" value="Unassembled WGS sequence"/>
</dbReference>
<sequence>MILNDKELLASYKRALELQLEQAFITLLEKELVKRGIAFTRPSEDDSKES</sequence>
<reference evidence="1" key="1">
    <citation type="submission" date="2019-10" db="EMBL/GenBank/DDBJ databases">
        <title>Description of Paenibacillus glebae sp. nov.</title>
        <authorList>
            <person name="Carlier A."/>
            <person name="Qi S."/>
        </authorList>
    </citation>
    <scope>NUCLEOTIDE SEQUENCE</scope>
    <source>
        <strain evidence="1">LMG 31456</strain>
    </source>
</reference>
<dbReference type="Gene3D" id="1.10.287.1100">
    <property type="entry name" value="Sporulation inhibitor A"/>
    <property type="match status" value="1"/>
</dbReference>
<protein>
    <submittedName>
        <fullName evidence="1">Sporulation histidine kinase inhibitor Sda</fullName>
    </submittedName>
</protein>